<dbReference type="Pfam" id="PF13302">
    <property type="entry name" value="Acetyltransf_3"/>
    <property type="match status" value="1"/>
</dbReference>
<dbReference type="PANTHER" id="PTHR43792:SF1">
    <property type="entry name" value="N-ACETYLTRANSFERASE DOMAIN-CONTAINING PROTEIN"/>
    <property type="match status" value="1"/>
</dbReference>
<dbReference type="EMBL" id="CP015772">
    <property type="protein sequence ID" value="ANH83759.1"/>
    <property type="molecule type" value="Genomic_DNA"/>
</dbReference>
<organism evidence="2 3">
    <name type="scientific">Niabella ginsenosidivorans</name>
    <dbReference type="NCBI Taxonomy" id="1176587"/>
    <lineage>
        <taxon>Bacteria</taxon>
        <taxon>Pseudomonadati</taxon>
        <taxon>Bacteroidota</taxon>
        <taxon>Chitinophagia</taxon>
        <taxon>Chitinophagales</taxon>
        <taxon>Chitinophagaceae</taxon>
        <taxon>Niabella</taxon>
    </lineage>
</organism>
<dbReference type="GO" id="GO:0016747">
    <property type="term" value="F:acyltransferase activity, transferring groups other than amino-acyl groups"/>
    <property type="evidence" value="ECO:0007669"/>
    <property type="project" value="InterPro"/>
</dbReference>
<gene>
    <name evidence="2" type="ORF">A8C56_06920</name>
</gene>
<dbReference type="STRING" id="1176587.A8C56_06920"/>
<dbReference type="SUPFAM" id="SSF55729">
    <property type="entry name" value="Acyl-CoA N-acyltransferases (Nat)"/>
    <property type="match status" value="1"/>
</dbReference>
<evidence type="ECO:0000313" key="2">
    <source>
        <dbReference type="EMBL" id="ANH83759.1"/>
    </source>
</evidence>
<dbReference type="Gene3D" id="3.40.630.30">
    <property type="match status" value="1"/>
</dbReference>
<evidence type="ECO:0000259" key="1">
    <source>
        <dbReference type="PROSITE" id="PS51186"/>
    </source>
</evidence>
<keyword evidence="2" id="KW-0808">Transferase</keyword>
<dbReference type="InterPro" id="IPR000182">
    <property type="entry name" value="GNAT_dom"/>
</dbReference>
<dbReference type="AlphaFoldDB" id="A0A1A9I9M3"/>
<keyword evidence="3" id="KW-1185">Reference proteome</keyword>
<dbReference type="KEGG" id="nia:A8C56_06920"/>
<evidence type="ECO:0000313" key="3">
    <source>
        <dbReference type="Proteomes" id="UP000077667"/>
    </source>
</evidence>
<feature type="domain" description="N-acetyltransferase" evidence="1">
    <location>
        <begin position="9"/>
        <end position="169"/>
    </location>
</feature>
<dbReference type="InterPro" id="IPR051531">
    <property type="entry name" value="N-acetyltransferase"/>
</dbReference>
<dbReference type="InterPro" id="IPR016181">
    <property type="entry name" value="Acyl_CoA_acyltransferase"/>
</dbReference>
<dbReference type="PANTHER" id="PTHR43792">
    <property type="entry name" value="GNAT FAMILY, PUTATIVE (AFU_ORTHOLOGUE AFUA_3G00765)-RELATED-RELATED"/>
    <property type="match status" value="1"/>
</dbReference>
<dbReference type="PROSITE" id="PS51186">
    <property type="entry name" value="GNAT"/>
    <property type="match status" value="1"/>
</dbReference>
<accession>A0A1A9I9M3</accession>
<dbReference type="Proteomes" id="UP000077667">
    <property type="component" value="Chromosome"/>
</dbReference>
<name>A0A1A9I9M3_9BACT</name>
<protein>
    <submittedName>
        <fullName evidence="2">GNAT family acetyltransferase</fullName>
    </submittedName>
</protein>
<proteinExistence type="predicted"/>
<sequence length="187" mass="21622">MISLETERVFLKPTDENDAAFIFYLMNAPKWLKYIGNRDITSFEKARKYILQRIKPQQERLGFGNFTIIRKADHKKIGTVGLYHREGHPAPDIGFALLPRFEKMGYAFEAAHRLIEAGFDLFGLEKIWGITSPGNLASQKLLYRLGLKMTGTIRLPDATEELYLFETLKPEHMLTREQQLFPRGIAF</sequence>
<reference evidence="2 3" key="1">
    <citation type="submission" date="2016-05" db="EMBL/GenBank/DDBJ databases">
        <title>Niabella ginsenosidivorans BS26 whole genome sequencing.</title>
        <authorList>
            <person name="Im W.T."/>
            <person name="Siddiqi M.Z."/>
        </authorList>
    </citation>
    <scope>NUCLEOTIDE SEQUENCE [LARGE SCALE GENOMIC DNA]</scope>
    <source>
        <strain evidence="2 3">BS26</strain>
    </source>
</reference>